<gene>
    <name evidence="2" type="ORF">NOF55_05285</name>
</gene>
<organism evidence="2 3">
    <name type="scientific">Ectorhizobium quercum</name>
    <dbReference type="NCBI Taxonomy" id="2965071"/>
    <lineage>
        <taxon>Bacteria</taxon>
        <taxon>Pseudomonadati</taxon>
        <taxon>Pseudomonadota</taxon>
        <taxon>Alphaproteobacteria</taxon>
        <taxon>Hyphomicrobiales</taxon>
        <taxon>Rhizobiaceae</taxon>
        <taxon>Ectorhizobium</taxon>
    </lineage>
</organism>
<protein>
    <submittedName>
        <fullName evidence="2">Uncharacterized protein</fullName>
    </submittedName>
</protein>
<accession>A0AAE3MWE4</accession>
<evidence type="ECO:0000313" key="2">
    <source>
        <dbReference type="EMBL" id="MCX8996513.1"/>
    </source>
</evidence>
<evidence type="ECO:0000256" key="1">
    <source>
        <dbReference type="SAM" id="MobiDB-lite"/>
    </source>
</evidence>
<proteinExistence type="predicted"/>
<dbReference type="RefSeq" id="WP_306410300.1">
    <property type="nucleotide sequence ID" value="NZ_JANFPI010000002.1"/>
</dbReference>
<dbReference type="EMBL" id="JANFPI010000002">
    <property type="protein sequence ID" value="MCX8996513.1"/>
    <property type="molecule type" value="Genomic_DNA"/>
</dbReference>
<feature type="compositionally biased region" description="Acidic residues" evidence="1">
    <location>
        <begin position="83"/>
        <end position="94"/>
    </location>
</feature>
<dbReference type="AlphaFoldDB" id="A0AAE3MWE4"/>
<comment type="caution">
    <text evidence="2">The sequence shown here is derived from an EMBL/GenBank/DDBJ whole genome shotgun (WGS) entry which is preliminary data.</text>
</comment>
<feature type="region of interest" description="Disordered" evidence="1">
    <location>
        <begin position="68"/>
        <end position="117"/>
    </location>
</feature>
<evidence type="ECO:0000313" key="3">
    <source>
        <dbReference type="Proteomes" id="UP001208771"/>
    </source>
</evidence>
<keyword evidence="3" id="KW-1185">Reference proteome</keyword>
<name>A0AAE3MWE4_9HYPH</name>
<dbReference type="Proteomes" id="UP001208771">
    <property type="component" value="Unassembled WGS sequence"/>
</dbReference>
<sequence length="117" mass="12889">MLITDTRIIRDDPQHPTVEFVSETGAIASVRFQVPAAANDKRIITAARALLGEFARSRRQETLLLPEESVRARESARQSGDTEVLEEELEEGLEDSFPASDPVSATVSTTARAPLRR</sequence>
<reference evidence="2" key="1">
    <citation type="submission" date="2022-07" db="EMBL/GenBank/DDBJ databases">
        <title>Ectorhizobium quercum gen.nov., sp. nov.</title>
        <authorList>
            <person name="Ma T."/>
            <person name="Li Y."/>
        </authorList>
    </citation>
    <scope>NUCLEOTIDE SEQUENCE</scope>
    <source>
        <strain evidence="2">BDR2-2</strain>
    </source>
</reference>